<evidence type="ECO:0000313" key="2">
    <source>
        <dbReference type="Proteomes" id="UP000215595"/>
    </source>
</evidence>
<name>A0A258FJX3_9CAUL</name>
<reference evidence="1 2" key="1">
    <citation type="submission" date="2017-03" db="EMBL/GenBank/DDBJ databases">
        <title>Lifting the veil on microbial sulfur biogeochemistry in mining wastewaters.</title>
        <authorList>
            <person name="Kantor R.S."/>
            <person name="Colenbrander Nelson T."/>
            <person name="Marshall S."/>
            <person name="Bennett D."/>
            <person name="Apte S."/>
            <person name="Camacho D."/>
            <person name="Thomas B.C."/>
            <person name="Warren L.A."/>
            <person name="Banfield J.F."/>
        </authorList>
    </citation>
    <scope>NUCLEOTIDE SEQUENCE [LARGE SCALE GENOMIC DNA]</scope>
    <source>
        <strain evidence="1">32-69-9</strain>
    </source>
</reference>
<dbReference type="Pfam" id="PF07372">
    <property type="entry name" value="DUF1491"/>
    <property type="match status" value="1"/>
</dbReference>
<dbReference type="Proteomes" id="UP000215595">
    <property type="component" value="Unassembled WGS sequence"/>
</dbReference>
<comment type="caution">
    <text evidence="1">The sequence shown here is derived from an EMBL/GenBank/DDBJ whole genome shotgun (WGS) entry which is preliminary data.</text>
</comment>
<dbReference type="Gene3D" id="3.40.1530.20">
    <property type="entry name" value="Protein of unknown function (DUF1491)"/>
    <property type="match status" value="1"/>
</dbReference>
<dbReference type="InterPro" id="IPR009964">
    <property type="entry name" value="DUF1491"/>
</dbReference>
<sequence length="117" mass="12967">MLLNSDLWVSALIRRAEIAGANATVVRRGDGRAGTVIVKAYDTSTREARLFTEAFGQDGDRLWIQPVTGTESELDTYIDRQRGYDPDIWVVEVEDRQGRHFITEKVEGEGGGSVANP</sequence>
<dbReference type="EMBL" id="NCEB01000022">
    <property type="protein sequence ID" value="OYX32439.1"/>
    <property type="molecule type" value="Genomic_DNA"/>
</dbReference>
<dbReference type="AlphaFoldDB" id="A0A258FJX3"/>
<evidence type="ECO:0008006" key="3">
    <source>
        <dbReference type="Google" id="ProtNLM"/>
    </source>
</evidence>
<organism evidence="1 2">
    <name type="scientific">Brevundimonas subvibrioides</name>
    <dbReference type="NCBI Taxonomy" id="74313"/>
    <lineage>
        <taxon>Bacteria</taxon>
        <taxon>Pseudomonadati</taxon>
        <taxon>Pseudomonadota</taxon>
        <taxon>Alphaproteobacteria</taxon>
        <taxon>Caulobacterales</taxon>
        <taxon>Caulobacteraceae</taxon>
        <taxon>Brevundimonas</taxon>
    </lineage>
</organism>
<gene>
    <name evidence="1" type="ORF">B7Z01_11005</name>
</gene>
<proteinExistence type="predicted"/>
<protein>
    <recommendedName>
        <fullName evidence="3">DUF1491 domain-containing protein</fullName>
    </recommendedName>
</protein>
<accession>A0A258FJX3</accession>
<evidence type="ECO:0000313" key="1">
    <source>
        <dbReference type="EMBL" id="OYX32439.1"/>
    </source>
</evidence>